<protein>
    <submittedName>
        <fullName evidence="5">2-amino-3-ketobutyrate CoA ligase</fullName>
        <ecNumber evidence="5">2.3.1.-</ecNumber>
        <ecNumber evidence="5">2.3.1.29</ecNumber>
    </submittedName>
</protein>
<keyword evidence="5" id="KW-0012">Acyltransferase</keyword>
<dbReference type="Pfam" id="PF00155">
    <property type="entry name" value="Aminotran_1_2"/>
    <property type="match status" value="1"/>
</dbReference>
<feature type="domain" description="Aminotransferase class I/classII large" evidence="4">
    <location>
        <begin position="3"/>
        <end position="87"/>
    </location>
</feature>
<dbReference type="Gene3D" id="3.40.640.10">
    <property type="entry name" value="Type I PLP-dependent aspartate aminotransferase-like (Major domain)"/>
    <property type="match status" value="1"/>
</dbReference>
<keyword evidence="5" id="KW-0436">Ligase</keyword>
<evidence type="ECO:0000313" key="5">
    <source>
        <dbReference type="EMBL" id="SUM74216.1"/>
    </source>
</evidence>
<dbReference type="EC" id="2.3.1.-" evidence="5"/>
<proteinExistence type="predicted"/>
<evidence type="ECO:0000259" key="4">
    <source>
        <dbReference type="Pfam" id="PF00155"/>
    </source>
</evidence>
<dbReference type="Proteomes" id="UP000255425">
    <property type="component" value="Unassembled WGS sequence"/>
</dbReference>
<dbReference type="PANTHER" id="PTHR13693:SF3">
    <property type="entry name" value="LD36009P"/>
    <property type="match status" value="1"/>
</dbReference>
<comment type="cofactor">
    <cofactor evidence="1">
        <name>pyridoxal 5'-phosphate</name>
        <dbReference type="ChEBI" id="CHEBI:597326"/>
    </cofactor>
</comment>
<dbReference type="AlphaFoldDB" id="A0A380H9C8"/>
<organism evidence="5 6">
    <name type="scientific">Staphylococcus saccharolyticus</name>
    <dbReference type="NCBI Taxonomy" id="33028"/>
    <lineage>
        <taxon>Bacteria</taxon>
        <taxon>Bacillati</taxon>
        <taxon>Bacillota</taxon>
        <taxon>Bacilli</taxon>
        <taxon>Bacillales</taxon>
        <taxon>Staphylococcaceae</taxon>
        <taxon>Staphylococcus</taxon>
    </lineage>
</organism>
<dbReference type="GO" id="GO:0016874">
    <property type="term" value="F:ligase activity"/>
    <property type="evidence" value="ECO:0007669"/>
    <property type="project" value="UniProtKB-KW"/>
</dbReference>
<dbReference type="PANTHER" id="PTHR13693">
    <property type="entry name" value="CLASS II AMINOTRANSFERASE/8-AMINO-7-OXONONANOATE SYNTHASE"/>
    <property type="match status" value="1"/>
</dbReference>
<dbReference type="InterPro" id="IPR004839">
    <property type="entry name" value="Aminotransferase_I/II_large"/>
</dbReference>
<name>A0A380H9C8_9STAP</name>
<dbReference type="EC" id="2.3.1.29" evidence="5"/>
<dbReference type="EMBL" id="UHDZ01000001">
    <property type="protein sequence ID" value="SUM74216.1"/>
    <property type="molecule type" value="Genomic_DNA"/>
</dbReference>
<gene>
    <name evidence="5" type="ORF">NCTC11807_02469</name>
</gene>
<dbReference type="InterPro" id="IPR050087">
    <property type="entry name" value="AON_synthase_class-II"/>
</dbReference>
<dbReference type="InterPro" id="IPR015421">
    <property type="entry name" value="PyrdxlP-dep_Trfase_major"/>
</dbReference>
<evidence type="ECO:0000256" key="1">
    <source>
        <dbReference type="ARBA" id="ARBA00001933"/>
    </source>
</evidence>
<comment type="subunit">
    <text evidence="2">Homodimer.</text>
</comment>
<reference evidence="5 6" key="1">
    <citation type="submission" date="2018-06" db="EMBL/GenBank/DDBJ databases">
        <authorList>
            <consortium name="Pathogen Informatics"/>
            <person name="Doyle S."/>
        </authorList>
    </citation>
    <scope>NUCLEOTIDE SEQUENCE [LARGE SCALE GENOMIC DNA]</scope>
    <source>
        <strain evidence="5 6">NCTC11807</strain>
    </source>
</reference>
<evidence type="ECO:0000256" key="2">
    <source>
        <dbReference type="ARBA" id="ARBA00011738"/>
    </source>
</evidence>
<evidence type="ECO:0000256" key="3">
    <source>
        <dbReference type="ARBA" id="ARBA00022679"/>
    </source>
</evidence>
<evidence type="ECO:0000313" key="6">
    <source>
        <dbReference type="Proteomes" id="UP000255425"/>
    </source>
</evidence>
<dbReference type="InterPro" id="IPR015424">
    <property type="entry name" value="PyrdxlP-dep_Trfase"/>
</dbReference>
<keyword evidence="3 5" id="KW-0808">Transferase</keyword>
<accession>A0A380H9C8</accession>
<dbReference type="GO" id="GO:0008890">
    <property type="term" value="F:glycine C-acetyltransferase activity"/>
    <property type="evidence" value="ECO:0007669"/>
    <property type="project" value="UniProtKB-EC"/>
</dbReference>
<dbReference type="SUPFAM" id="SSF53383">
    <property type="entry name" value="PLP-dependent transferases"/>
    <property type="match status" value="1"/>
</dbReference>
<keyword evidence="6" id="KW-1185">Reference proteome</keyword>
<dbReference type="GO" id="GO:0030170">
    <property type="term" value="F:pyridoxal phosphate binding"/>
    <property type="evidence" value="ECO:0007669"/>
    <property type="project" value="InterPro"/>
</dbReference>
<sequence length="96" mass="10607">MAAISAVMNKNDAILSDELNHTSIIDGCRLSKAKIICVNHSDMDDLRRKAKEAVESDQYNKVMYITDGVFSMDGDVAKLPEIVKIAEEFGLLTSLM</sequence>